<accession>A0ACB7ZR62</accession>
<proteinExistence type="predicted"/>
<evidence type="ECO:0000313" key="1">
    <source>
        <dbReference type="EMBL" id="KAH7903391.1"/>
    </source>
</evidence>
<keyword evidence="2" id="KW-1185">Reference proteome</keyword>
<evidence type="ECO:0000313" key="2">
    <source>
        <dbReference type="Proteomes" id="UP000790377"/>
    </source>
</evidence>
<name>A0ACB7ZR62_9AGAM</name>
<dbReference type="EMBL" id="MU269004">
    <property type="protein sequence ID" value="KAH7903391.1"/>
    <property type="molecule type" value="Genomic_DNA"/>
</dbReference>
<comment type="caution">
    <text evidence="1">The sequence shown here is derived from an EMBL/GenBank/DDBJ whole genome shotgun (WGS) entry which is preliminary data.</text>
</comment>
<organism evidence="1 2">
    <name type="scientific">Hygrophoropsis aurantiaca</name>
    <dbReference type="NCBI Taxonomy" id="72124"/>
    <lineage>
        <taxon>Eukaryota</taxon>
        <taxon>Fungi</taxon>
        <taxon>Dikarya</taxon>
        <taxon>Basidiomycota</taxon>
        <taxon>Agaricomycotina</taxon>
        <taxon>Agaricomycetes</taxon>
        <taxon>Agaricomycetidae</taxon>
        <taxon>Boletales</taxon>
        <taxon>Coniophorineae</taxon>
        <taxon>Hygrophoropsidaceae</taxon>
        <taxon>Hygrophoropsis</taxon>
    </lineage>
</organism>
<sequence length="236" mass="27186">MGRRAKYTTLEEKQAAKRQQQRFYSRSERGKATRKVQNACTYAKRCGRQYASQPSSPSATPQHTASEAASVSLPCFPSTLIALARAPYPDTHLFHEALRSADAVDESDLSQWDADPPYHYPVPLDTPAEARFTANIVDVMHGRRLRQERCARMDRAKVWGEEGKAQLCAILKDEIIKQFAQWEALEAKINELDKSVCERHMVMARHLLQWKARALYCRRQEFSFIQMNIDPYIQHM</sequence>
<gene>
    <name evidence="1" type="ORF">BJ138DRAFT_1168197</name>
</gene>
<dbReference type="Proteomes" id="UP000790377">
    <property type="component" value="Unassembled WGS sequence"/>
</dbReference>
<reference evidence="1" key="1">
    <citation type="journal article" date="2021" name="New Phytol.">
        <title>Evolutionary innovations through gain and loss of genes in the ectomycorrhizal Boletales.</title>
        <authorList>
            <person name="Wu G."/>
            <person name="Miyauchi S."/>
            <person name="Morin E."/>
            <person name="Kuo A."/>
            <person name="Drula E."/>
            <person name="Varga T."/>
            <person name="Kohler A."/>
            <person name="Feng B."/>
            <person name="Cao Y."/>
            <person name="Lipzen A."/>
            <person name="Daum C."/>
            <person name="Hundley H."/>
            <person name="Pangilinan J."/>
            <person name="Johnson J."/>
            <person name="Barry K."/>
            <person name="LaButti K."/>
            <person name="Ng V."/>
            <person name="Ahrendt S."/>
            <person name="Min B."/>
            <person name="Choi I.G."/>
            <person name="Park H."/>
            <person name="Plett J.M."/>
            <person name="Magnuson J."/>
            <person name="Spatafora J.W."/>
            <person name="Nagy L.G."/>
            <person name="Henrissat B."/>
            <person name="Grigoriev I.V."/>
            <person name="Yang Z.L."/>
            <person name="Xu J."/>
            <person name="Martin F.M."/>
        </authorList>
    </citation>
    <scope>NUCLEOTIDE SEQUENCE</scope>
    <source>
        <strain evidence="1">ATCC 28755</strain>
    </source>
</reference>
<protein>
    <submittedName>
        <fullName evidence="1">Uncharacterized protein</fullName>
    </submittedName>
</protein>